<dbReference type="InterPro" id="IPR028098">
    <property type="entry name" value="Glyco_trans_4-like_N"/>
</dbReference>
<dbReference type="CDD" id="cd03794">
    <property type="entry name" value="GT4_WbuB-like"/>
    <property type="match status" value="1"/>
</dbReference>
<dbReference type="Pfam" id="PF00534">
    <property type="entry name" value="Glycos_transf_1"/>
    <property type="match status" value="1"/>
</dbReference>
<dbReference type="RefSeq" id="WP_151890333.1">
    <property type="nucleotide sequence ID" value="NZ_VNIK02000005.1"/>
</dbReference>
<keyword evidence="1" id="KW-0808">Transferase</keyword>
<protein>
    <submittedName>
        <fullName evidence="4">Glycosyltransferase family 4 protein</fullName>
    </submittedName>
</protein>
<gene>
    <name evidence="4" type="ORF">FOT42_009500</name>
</gene>
<dbReference type="PANTHER" id="PTHR46401:SF2">
    <property type="entry name" value="GLYCOSYLTRANSFERASE WBBK-RELATED"/>
    <property type="match status" value="1"/>
</dbReference>
<dbReference type="InterPro" id="IPR001296">
    <property type="entry name" value="Glyco_trans_1"/>
</dbReference>
<dbReference type="PANTHER" id="PTHR46401">
    <property type="entry name" value="GLYCOSYLTRANSFERASE WBBK-RELATED"/>
    <property type="match status" value="1"/>
</dbReference>
<keyword evidence="5" id="KW-1185">Reference proteome</keyword>
<proteinExistence type="predicted"/>
<accession>A0A5N5ISQ5</accession>
<dbReference type="EMBL" id="VNIK02000005">
    <property type="protein sequence ID" value="KAB5488838.1"/>
    <property type="molecule type" value="Genomic_DNA"/>
</dbReference>
<dbReference type="AlphaFoldDB" id="A0A5N5ISQ5"/>
<organism evidence="4 5">
    <name type="scientific">Flagellimonas hadalis</name>
    <dbReference type="NCBI Taxonomy" id="2597517"/>
    <lineage>
        <taxon>Bacteria</taxon>
        <taxon>Pseudomonadati</taxon>
        <taxon>Bacteroidota</taxon>
        <taxon>Flavobacteriia</taxon>
        <taxon>Flavobacteriales</taxon>
        <taxon>Flavobacteriaceae</taxon>
        <taxon>Flagellimonas</taxon>
    </lineage>
</organism>
<dbReference type="Pfam" id="PF13439">
    <property type="entry name" value="Glyco_transf_4"/>
    <property type="match status" value="1"/>
</dbReference>
<name>A0A5N5ISQ5_9FLAO</name>
<dbReference type="GO" id="GO:0016757">
    <property type="term" value="F:glycosyltransferase activity"/>
    <property type="evidence" value="ECO:0007669"/>
    <property type="project" value="InterPro"/>
</dbReference>
<dbReference type="SUPFAM" id="SSF53756">
    <property type="entry name" value="UDP-Glycosyltransferase/glycogen phosphorylase"/>
    <property type="match status" value="1"/>
</dbReference>
<sequence>MNPKSKICHLTSPHPRYDTRIFYKECVSLAAEGYDVSLIVADGKSNEVRFGVNIIGVPKPNNKISRLLFTTKHIYKKALEVDAQIFHFHDPELIPVGLKLMRKGKKVVYDVHEDLPRQRFVKKFGTVLFRKPLEIILERVEKYAVSKFSAVFTSTPFINKRFEGVNKNLNTLCNFPVLSEFESDQVKWSEKSNKVSYVGDLILERGVYEMVRAVENIDVELSICGRFSDPGLKEGVEQLSGWNKVKYHGYVDREKVAEELSKSVAGLVTLLPHSNFIHSYPVKMFEYMAASIPIIASNFPLFKEIVEGNNCGLCVDPKNPDEIAKAIRYIIENPDEAENMGKNGKLAVEQIYSWDKEAYKLSNMYLKLMKE</sequence>
<reference evidence="4" key="1">
    <citation type="submission" date="2019-10" db="EMBL/GenBank/DDBJ databases">
        <title>Muricauda hadale sp. nov., a piezophilic bacterium isolated from hadopelagic water of the Mariana Trench.</title>
        <authorList>
            <person name="Wei Y."/>
        </authorList>
    </citation>
    <scope>NUCLEOTIDE SEQUENCE [LARGE SCALE GENOMIC DNA]</scope>
    <source>
        <strain evidence="4">MT-229</strain>
    </source>
</reference>
<dbReference type="GO" id="GO:0009103">
    <property type="term" value="P:lipopolysaccharide biosynthetic process"/>
    <property type="evidence" value="ECO:0007669"/>
    <property type="project" value="TreeGrafter"/>
</dbReference>
<evidence type="ECO:0000259" key="3">
    <source>
        <dbReference type="Pfam" id="PF13439"/>
    </source>
</evidence>
<evidence type="ECO:0000313" key="4">
    <source>
        <dbReference type="EMBL" id="KAB5488838.1"/>
    </source>
</evidence>
<dbReference type="Gene3D" id="3.40.50.2000">
    <property type="entry name" value="Glycogen Phosphorylase B"/>
    <property type="match status" value="2"/>
</dbReference>
<evidence type="ECO:0000259" key="2">
    <source>
        <dbReference type="Pfam" id="PF00534"/>
    </source>
</evidence>
<evidence type="ECO:0000256" key="1">
    <source>
        <dbReference type="ARBA" id="ARBA00022679"/>
    </source>
</evidence>
<feature type="domain" description="Glycosyltransferase subfamily 4-like N-terminal" evidence="3">
    <location>
        <begin position="28"/>
        <end position="162"/>
    </location>
</feature>
<feature type="domain" description="Glycosyl transferase family 1" evidence="2">
    <location>
        <begin position="181"/>
        <end position="345"/>
    </location>
</feature>
<dbReference type="Proteomes" id="UP000319204">
    <property type="component" value="Unassembled WGS sequence"/>
</dbReference>
<evidence type="ECO:0000313" key="5">
    <source>
        <dbReference type="Proteomes" id="UP000319204"/>
    </source>
</evidence>
<comment type="caution">
    <text evidence="4">The sequence shown here is derived from an EMBL/GenBank/DDBJ whole genome shotgun (WGS) entry which is preliminary data.</text>
</comment>
<dbReference type="OrthoDB" id="9811902at2"/>